<keyword evidence="4" id="KW-1185">Reference proteome</keyword>
<feature type="compositionally biased region" description="Acidic residues" evidence="1">
    <location>
        <begin position="503"/>
        <end position="517"/>
    </location>
</feature>
<dbReference type="EMBL" id="MU002196">
    <property type="protein sequence ID" value="KAF2788675.1"/>
    <property type="molecule type" value="Genomic_DNA"/>
</dbReference>
<proteinExistence type="predicted"/>
<dbReference type="InterPro" id="IPR051702">
    <property type="entry name" value="SH3_domain_YSC84-like"/>
</dbReference>
<feature type="compositionally biased region" description="Low complexity" evidence="1">
    <location>
        <begin position="599"/>
        <end position="609"/>
    </location>
</feature>
<dbReference type="GO" id="GO:0035091">
    <property type="term" value="F:phosphatidylinositol binding"/>
    <property type="evidence" value="ECO:0007669"/>
    <property type="project" value="TreeGrafter"/>
</dbReference>
<feature type="region of interest" description="Disordered" evidence="1">
    <location>
        <begin position="345"/>
        <end position="379"/>
    </location>
</feature>
<name>A0A6A6WXJ5_9PLEO</name>
<sequence>MVQTQALWSKTKTGGKVGFDKIYGWVDKLGAPINKLSNKLGSEAFWPTTLDIESDKAARILKSFCKDGFYQEEDRPGVADGPKAKQKVLKRIPTDVIKNAKGLAIFTTMRTGLWVSGAGGSGVLVGRKEDGTWSPPSGIMLHTAGLGFLVGVDIYDCVVVINSQKALDAFSAVRCTLGGEISAVAGPVGVGGVLETEVHKRQAPVFTYLKSRGFYAGVQIDGTIVIERTDENERFYGERIGVKDIMAGKVRHPPFETRRLLETIKSAQGDTDIDQSLLPSEPPPGDFEVEHPDDTPFGIPAKEDPDPFGVLALENAGLEIREAGTLKRPTSAQFEFNPSPTSPIYSTFRKSMDRSSIDGRSMSKRSSWRSSTFSSMERNSQMVDMSTQTDFDAPLPILVPPKLPPRPENNTSPKLSPRLAEIPESKSVDDVKPVEVAESKIIDEIKPTESTDIKSIDEVKPIETPERKSMEEVKPLLDARNDSDNVGSRPDSSARDSNGFYDVDFDDEAVDDEADDEEAVIQEIHQAAAPQVITRARMVTVAKPIAPKLPPRNPFRTRLSVNSDLANESSTRDIGAGQSPMVSNGQSPPPTPSLKNDVSSASSQHSISSNEGFKRVSMTLQKTRRMTYSRRRNHRSNMSQEGSTESAWLAVGAVTLLCHRITNHGVLRKLRQGKWVFTRGLVMVFWGCV</sequence>
<dbReference type="InterPro" id="IPR007461">
    <property type="entry name" value="Ysc84_actin-binding"/>
</dbReference>
<accession>A0A6A6WXJ5</accession>
<feature type="domain" description="Ysc84 actin-binding" evidence="2">
    <location>
        <begin position="142"/>
        <end position="267"/>
    </location>
</feature>
<feature type="region of interest" description="Disordered" evidence="1">
    <location>
        <begin position="450"/>
        <end position="517"/>
    </location>
</feature>
<dbReference type="Pfam" id="PF04366">
    <property type="entry name" value="Ysc84"/>
    <property type="match status" value="1"/>
</dbReference>
<protein>
    <submittedName>
        <fullName evidence="3">DUF500-domain-containing protein</fullName>
    </submittedName>
</protein>
<feature type="region of interest" description="Disordered" evidence="1">
    <location>
        <begin position="563"/>
        <end position="614"/>
    </location>
</feature>
<feature type="region of interest" description="Disordered" evidence="1">
    <location>
        <begin position="395"/>
        <end position="418"/>
    </location>
</feature>
<dbReference type="PANTHER" id="PTHR15629:SF8">
    <property type="entry name" value="DUF500 DOMAIN PROTEIN (AFU_ORTHOLOGUE AFUA_5G07310)"/>
    <property type="match status" value="1"/>
</dbReference>
<dbReference type="AlphaFoldDB" id="A0A6A6WXJ5"/>
<dbReference type="CDD" id="cd11524">
    <property type="entry name" value="SYLF"/>
    <property type="match status" value="1"/>
</dbReference>
<reference evidence="3" key="1">
    <citation type="journal article" date="2020" name="Stud. Mycol.">
        <title>101 Dothideomycetes genomes: a test case for predicting lifestyles and emergence of pathogens.</title>
        <authorList>
            <person name="Haridas S."/>
            <person name="Albert R."/>
            <person name="Binder M."/>
            <person name="Bloem J."/>
            <person name="Labutti K."/>
            <person name="Salamov A."/>
            <person name="Andreopoulos B."/>
            <person name="Baker S."/>
            <person name="Barry K."/>
            <person name="Bills G."/>
            <person name="Bluhm B."/>
            <person name="Cannon C."/>
            <person name="Castanera R."/>
            <person name="Culley D."/>
            <person name="Daum C."/>
            <person name="Ezra D."/>
            <person name="Gonzalez J."/>
            <person name="Henrissat B."/>
            <person name="Kuo A."/>
            <person name="Liang C."/>
            <person name="Lipzen A."/>
            <person name="Lutzoni F."/>
            <person name="Magnuson J."/>
            <person name="Mondo S."/>
            <person name="Nolan M."/>
            <person name="Ohm R."/>
            <person name="Pangilinan J."/>
            <person name="Park H.-J."/>
            <person name="Ramirez L."/>
            <person name="Alfaro M."/>
            <person name="Sun H."/>
            <person name="Tritt A."/>
            <person name="Yoshinaga Y."/>
            <person name="Zwiers L.-H."/>
            <person name="Turgeon B."/>
            <person name="Goodwin S."/>
            <person name="Spatafora J."/>
            <person name="Crous P."/>
            <person name="Grigoriev I."/>
        </authorList>
    </citation>
    <scope>NUCLEOTIDE SEQUENCE</scope>
    <source>
        <strain evidence="3">CBS 109.77</strain>
    </source>
</reference>
<organism evidence="3 4">
    <name type="scientific">Melanomma pulvis-pyrius CBS 109.77</name>
    <dbReference type="NCBI Taxonomy" id="1314802"/>
    <lineage>
        <taxon>Eukaryota</taxon>
        <taxon>Fungi</taxon>
        <taxon>Dikarya</taxon>
        <taxon>Ascomycota</taxon>
        <taxon>Pezizomycotina</taxon>
        <taxon>Dothideomycetes</taxon>
        <taxon>Pleosporomycetidae</taxon>
        <taxon>Pleosporales</taxon>
        <taxon>Melanommataceae</taxon>
        <taxon>Melanomma</taxon>
    </lineage>
</organism>
<dbReference type="Proteomes" id="UP000799757">
    <property type="component" value="Unassembled WGS sequence"/>
</dbReference>
<dbReference type="OrthoDB" id="443981at2759"/>
<evidence type="ECO:0000256" key="1">
    <source>
        <dbReference type="SAM" id="MobiDB-lite"/>
    </source>
</evidence>
<feature type="compositionally biased region" description="Basic and acidic residues" evidence="1">
    <location>
        <begin position="450"/>
        <end position="483"/>
    </location>
</feature>
<evidence type="ECO:0000313" key="4">
    <source>
        <dbReference type="Proteomes" id="UP000799757"/>
    </source>
</evidence>
<evidence type="ECO:0000259" key="2">
    <source>
        <dbReference type="Pfam" id="PF04366"/>
    </source>
</evidence>
<feature type="compositionally biased region" description="Pro residues" evidence="1">
    <location>
        <begin position="397"/>
        <end position="407"/>
    </location>
</feature>
<dbReference type="PANTHER" id="PTHR15629">
    <property type="entry name" value="SH3YL1 PROTEIN"/>
    <property type="match status" value="1"/>
</dbReference>
<gene>
    <name evidence="3" type="ORF">K505DRAFT_285693</name>
</gene>
<evidence type="ECO:0000313" key="3">
    <source>
        <dbReference type="EMBL" id="KAF2788675.1"/>
    </source>
</evidence>